<reference evidence="2 3" key="1">
    <citation type="submission" date="2019-02" db="EMBL/GenBank/DDBJ databases">
        <title>Sequencing the genomes of 1000 actinobacteria strains.</title>
        <authorList>
            <person name="Klenk H.-P."/>
        </authorList>
    </citation>
    <scope>NUCLEOTIDE SEQUENCE [LARGE SCALE GENOMIC DNA]</scope>
    <source>
        <strain evidence="2 3">DSM 16932</strain>
    </source>
</reference>
<protein>
    <submittedName>
        <fullName evidence="2">Putative dithiol-disulfide oxidoreductase (DUF899 family)</fullName>
    </submittedName>
</protein>
<evidence type="ECO:0000313" key="3">
    <source>
        <dbReference type="Proteomes" id="UP000293852"/>
    </source>
</evidence>
<dbReference type="AlphaFoldDB" id="A0A4Q7M0M5"/>
<dbReference type="EMBL" id="SGWX01000001">
    <property type="protein sequence ID" value="RZS60914.1"/>
    <property type="molecule type" value="Genomic_DNA"/>
</dbReference>
<comment type="caution">
    <text evidence="2">The sequence shown here is derived from an EMBL/GenBank/DDBJ whole genome shotgun (WGS) entry which is preliminary data.</text>
</comment>
<gene>
    <name evidence="2" type="ORF">EV386_1194</name>
</gene>
<sequence>MSTPLSTPTAHRPEEPEAPVPTVVDRAAWDAAYERLLVREKAHTHAGDALAAARRRMPMTEVPVVDVVGPQGPVSLLDLFDGRDQLVVYKHMAHVGEPLSHQCEGCTLSVSGVHEPSYLHARGLSLAVLFEGPWELARELRDFMGYTVPWYSVAEVDEPTFGADFGEWLWLLRRGQSVYLTYRVTGRGTEAIVPSTQLIDRGVYGRGERWEDSPAHWPQPHGPGGFWRVEGRPTPQWARLAAGAVDTHHAATAHGVEHAHAHER</sequence>
<accession>A0A4Q7M0M5</accession>
<evidence type="ECO:0000256" key="1">
    <source>
        <dbReference type="SAM" id="MobiDB-lite"/>
    </source>
</evidence>
<dbReference type="RefSeq" id="WP_130413199.1">
    <property type="nucleotide sequence ID" value="NZ_SGWX01000001.1"/>
</dbReference>
<dbReference type="Pfam" id="PF05988">
    <property type="entry name" value="DUF899"/>
    <property type="match status" value="1"/>
</dbReference>
<dbReference type="InterPro" id="IPR010296">
    <property type="entry name" value="DUF899_thioredox"/>
</dbReference>
<keyword evidence="3" id="KW-1185">Reference proteome</keyword>
<proteinExistence type="predicted"/>
<dbReference type="OrthoDB" id="4721017at2"/>
<evidence type="ECO:0000313" key="2">
    <source>
        <dbReference type="EMBL" id="RZS60914.1"/>
    </source>
</evidence>
<dbReference type="Proteomes" id="UP000293852">
    <property type="component" value="Unassembled WGS sequence"/>
</dbReference>
<feature type="region of interest" description="Disordered" evidence="1">
    <location>
        <begin position="1"/>
        <end position="22"/>
    </location>
</feature>
<organism evidence="2 3">
    <name type="scientific">Xylanimonas ulmi</name>
    <dbReference type="NCBI Taxonomy" id="228973"/>
    <lineage>
        <taxon>Bacteria</taxon>
        <taxon>Bacillati</taxon>
        <taxon>Actinomycetota</taxon>
        <taxon>Actinomycetes</taxon>
        <taxon>Micrococcales</taxon>
        <taxon>Promicromonosporaceae</taxon>
        <taxon>Xylanimonas</taxon>
    </lineage>
</organism>
<name>A0A4Q7M0M5_9MICO</name>